<protein>
    <submittedName>
        <fullName evidence="1">Uncharacterized protein</fullName>
    </submittedName>
</protein>
<dbReference type="AlphaFoldDB" id="A0A557SZ40"/>
<dbReference type="Proteomes" id="UP000315289">
    <property type="component" value="Unassembled WGS sequence"/>
</dbReference>
<gene>
    <name evidence="1" type="ORF">NARC_10261</name>
</gene>
<comment type="caution">
    <text evidence="1">The sequence shown here is derived from an EMBL/GenBank/DDBJ whole genome shotgun (WGS) entry which is preliminary data.</text>
</comment>
<keyword evidence="2" id="KW-1185">Reference proteome</keyword>
<organism evidence="1 2">
    <name type="scientific">Candidatus Nitrosocosmicus arcticus</name>
    <dbReference type="NCBI Taxonomy" id="2035267"/>
    <lineage>
        <taxon>Archaea</taxon>
        <taxon>Nitrososphaerota</taxon>
        <taxon>Nitrososphaeria</taxon>
        <taxon>Nitrososphaerales</taxon>
        <taxon>Nitrososphaeraceae</taxon>
        <taxon>Candidatus Nitrosocosmicus</taxon>
    </lineage>
</organism>
<sequence>MNFVILCNAPVTQIIIDKICKTADLLGDRIQSKIYPLSDCEQE</sequence>
<reference evidence="1 2" key="1">
    <citation type="journal article" date="2019" name="Front. Microbiol.">
        <title>Ammonia Oxidation by the Arctic Terrestrial Thaumarchaeote Candidatus Nitrosocosmicus arcticus Is Stimulated by Increasing Temperatures.</title>
        <authorList>
            <person name="Alves R.J.E."/>
            <person name="Kerou M."/>
            <person name="Zappe A."/>
            <person name="Bittner R."/>
            <person name="Abby S.S."/>
            <person name="Schmidt H.A."/>
            <person name="Pfeifer K."/>
            <person name="Schleper C."/>
        </authorList>
    </citation>
    <scope>NUCLEOTIDE SEQUENCE [LARGE SCALE GENOMIC DNA]</scope>
    <source>
        <strain evidence="1 2">Kfb</strain>
    </source>
</reference>
<evidence type="ECO:0000313" key="2">
    <source>
        <dbReference type="Proteomes" id="UP000315289"/>
    </source>
</evidence>
<dbReference type="EMBL" id="VOAH01000001">
    <property type="protein sequence ID" value="TVP41855.1"/>
    <property type="molecule type" value="Genomic_DNA"/>
</dbReference>
<name>A0A557SZ40_9ARCH</name>
<accession>A0A557SZ40</accession>
<evidence type="ECO:0000313" key="1">
    <source>
        <dbReference type="EMBL" id="TVP41855.1"/>
    </source>
</evidence>
<proteinExistence type="predicted"/>